<name>A0A0L0HH91_SPIPD</name>
<keyword evidence="4" id="KW-1185">Reference proteome</keyword>
<feature type="region of interest" description="Disordered" evidence="2">
    <location>
        <begin position="29"/>
        <end position="90"/>
    </location>
</feature>
<dbReference type="VEuPathDB" id="FungiDB:SPPG_04581"/>
<feature type="compositionally biased region" description="Basic residues" evidence="2">
    <location>
        <begin position="1154"/>
        <end position="1169"/>
    </location>
</feature>
<dbReference type="PROSITE" id="PS50294">
    <property type="entry name" value="WD_REPEATS_REGION"/>
    <property type="match status" value="2"/>
</dbReference>
<keyword evidence="1" id="KW-0853">WD repeat</keyword>
<proteinExistence type="predicted"/>
<dbReference type="Pfam" id="PF00400">
    <property type="entry name" value="WD40"/>
    <property type="match status" value="2"/>
</dbReference>
<feature type="region of interest" description="Disordered" evidence="2">
    <location>
        <begin position="1221"/>
        <end position="1268"/>
    </location>
</feature>
<dbReference type="OrthoDB" id="6262491at2759"/>
<dbReference type="InterPro" id="IPR036322">
    <property type="entry name" value="WD40_repeat_dom_sf"/>
</dbReference>
<reference evidence="3 4" key="1">
    <citation type="submission" date="2009-08" db="EMBL/GenBank/DDBJ databases">
        <title>The Genome Sequence of Spizellomyces punctatus strain DAOM BR117.</title>
        <authorList>
            <consortium name="The Broad Institute Genome Sequencing Platform"/>
            <person name="Russ C."/>
            <person name="Cuomo C."/>
            <person name="Shea T."/>
            <person name="Young S.K."/>
            <person name="Zeng Q."/>
            <person name="Koehrsen M."/>
            <person name="Haas B."/>
            <person name="Borodovsky M."/>
            <person name="Guigo R."/>
            <person name="Alvarado L."/>
            <person name="Berlin A."/>
            <person name="Bochicchio J."/>
            <person name="Borenstein D."/>
            <person name="Chapman S."/>
            <person name="Chen Z."/>
            <person name="Engels R."/>
            <person name="Freedman E."/>
            <person name="Gellesch M."/>
            <person name="Goldberg J."/>
            <person name="Griggs A."/>
            <person name="Gujja S."/>
            <person name="Heiman D."/>
            <person name="Hepburn T."/>
            <person name="Howarth C."/>
            <person name="Jen D."/>
            <person name="Larson L."/>
            <person name="Lewis B."/>
            <person name="Mehta T."/>
            <person name="Park D."/>
            <person name="Pearson M."/>
            <person name="Roberts A."/>
            <person name="Saif S."/>
            <person name="Shenoy N."/>
            <person name="Sisk P."/>
            <person name="Stolte C."/>
            <person name="Sykes S."/>
            <person name="Thomson T."/>
            <person name="Walk T."/>
            <person name="White J."/>
            <person name="Yandava C."/>
            <person name="Burger G."/>
            <person name="Gray M.W."/>
            <person name="Holland P.W.H."/>
            <person name="King N."/>
            <person name="Lang F.B.F."/>
            <person name="Roger A.J."/>
            <person name="Ruiz-Trillo I."/>
            <person name="Lander E."/>
            <person name="Nusbaum C."/>
        </authorList>
    </citation>
    <scope>NUCLEOTIDE SEQUENCE [LARGE SCALE GENOMIC DNA]</scope>
    <source>
        <strain evidence="3 4">DAOM BR117</strain>
    </source>
</reference>
<dbReference type="GeneID" id="27688023"/>
<feature type="region of interest" description="Disordered" evidence="2">
    <location>
        <begin position="1728"/>
        <end position="1749"/>
    </location>
</feature>
<dbReference type="STRING" id="645134.A0A0L0HH91"/>
<feature type="region of interest" description="Disordered" evidence="2">
    <location>
        <begin position="1129"/>
        <end position="1208"/>
    </location>
</feature>
<evidence type="ECO:0000256" key="2">
    <source>
        <dbReference type="SAM" id="MobiDB-lite"/>
    </source>
</evidence>
<feature type="repeat" description="WD" evidence="1">
    <location>
        <begin position="646"/>
        <end position="677"/>
    </location>
</feature>
<dbReference type="RefSeq" id="XP_016608289.1">
    <property type="nucleotide sequence ID" value="XM_016752818.1"/>
</dbReference>
<dbReference type="PANTHER" id="PTHR45532">
    <property type="entry name" value="WD REPEAT-CONTAINING PROTEIN 97"/>
    <property type="match status" value="1"/>
</dbReference>
<feature type="compositionally biased region" description="Pro residues" evidence="2">
    <location>
        <begin position="1137"/>
        <end position="1146"/>
    </location>
</feature>
<feature type="compositionally biased region" description="Pro residues" evidence="2">
    <location>
        <begin position="1176"/>
        <end position="1185"/>
    </location>
</feature>
<feature type="region of interest" description="Disordered" evidence="2">
    <location>
        <begin position="112"/>
        <end position="157"/>
    </location>
</feature>
<gene>
    <name evidence="3" type="ORF">SPPG_04581</name>
</gene>
<dbReference type="InterPro" id="IPR015943">
    <property type="entry name" value="WD40/YVTN_repeat-like_dom_sf"/>
</dbReference>
<dbReference type="InParanoid" id="A0A0L0HH91"/>
<dbReference type="InterPro" id="IPR011989">
    <property type="entry name" value="ARM-like"/>
</dbReference>
<protein>
    <submittedName>
        <fullName evidence="3">Uncharacterized protein</fullName>
    </submittedName>
</protein>
<dbReference type="InterPro" id="IPR001680">
    <property type="entry name" value="WD40_rpt"/>
</dbReference>
<evidence type="ECO:0000313" key="3">
    <source>
        <dbReference type="EMBL" id="KND00250.1"/>
    </source>
</evidence>
<feature type="compositionally biased region" description="Pro residues" evidence="2">
    <location>
        <begin position="1233"/>
        <end position="1255"/>
    </location>
</feature>
<feature type="repeat" description="WD" evidence="1">
    <location>
        <begin position="365"/>
        <end position="397"/>
    </location>
</feature>
<feature type="compositionally biased region" description="Basic and acidic residues" evidence="2">
    <location>
        <begin position="1740"/>
        <end position="1749"/>
    </location>
</feature>
<dbReference type="PROSITE" id="PS50082">
    <property type="entry name" value="WD_REPEATS_2"/>
    <property type="match status" value="2"/>
</dbReference>
<evidence type="ECO:0000313" key="4">
    <source>
        <dbReference type="Proteomes" id="UP000053201"/>
    </source>
</evidence>
<dbReference type="SMART" id="SM00320">
    <property type="entry name" value="WD40"/>
    <property type="match status" value="8"/>
</dbReference>
<accession>A0A0L0HH91</accession>
<dbReference type="Gene3D" id="2.130.10.10">
    <property type="entry name" value="YVTN repeat-like/Quinoprotein amine dehydrogenase"/>
    <property type="match status" value="2"/>
</dbReference>
<dbReference type="Gene3D" id="1.25.10.10">
    <property type="entry name" value="Leucine-rich Repeat Variant"/>
    <property type="match status" value="1"/>
</dbReference>
<feature type="compositionally biased region" description="Acidic residues" evidence="2">
    <location>
        <begin position="141"/>
        <end position="150"/>
    </location>
</feature>
<dbReference type="EMBL" id="KQ257456">
    <property type="protein sequence ID" value="KND00250.1"/>
    <property type="molecule type" value="Genomic_DNA"/>
</dbReference>
<dbReference type="SUPFAM" id="SSF50978">
    <property type="entry name" value="WD40 repeat-like"/>
    <property type="match status" value="3"/>
</dbReference>
<organism evidence="3 4">
    <name type="scientific">Spizellomyces punctatus (strain DAOM BR117)</name>
    <dbReference type="NCBI Taxonomy" id="645134"/>
    <lineage>
        <taxon>Eukaryota</taxon>
        <taxon>Fungi</taxon>
        <taxon>Fungi incertae sedis</taxon>
        <taxon>Chytridiomycota</taxon>
        <taxon>Chytridiomycota incertae sedis</taxon>
        <taxon>Chytridiomycetes</taxon>
        <taxon>Spizellomycetales</taxon>
        <taxon>Spizellomycetaceae</taxon>
        <taxon>Spizellomyces</taxon>
    </lineage>
</organism>
<dbReference type="PANTHER" id="PTHR45532:SF1">
    <property type="entry name" value="WD REPEAT-CONTAINING PROTEIN 97"/>
    <property type="match status" value="1"/>
</dbReference>
<dbReference type="InterPro" id="IPR016024">
    <property type="entry name" value="ARM-type_fold"/>
</dbReference>
<dbReference type="Proteomes" id="UP000053201">
    <property type="component" value="Unassembled WGS sequence"/>
</dbReference>
<dbReference type="SUPFAM" id="SSF48371">
    <property type="entry name" value="ARM repeat"/>
    <property type="match status" value="1"/>
</dbReference>
<sequence length="1749" mass="196613">MSPLVANPRRSARLYEQLPSSGRELRLLIESLPPNTSTDQPVMGNEDQDDDSSSTRRRRRMRDGEESWGRKTIAYRPRKVNKGSNQAAEGGIGVQPWQFVKSLLERLLGGASENEAHNSSRGKMKRTKPVFPNVEVPNDSASEEEVDELSETSSVSSSAEPIVSNAVNTTILSITIPHGLQLNRHIPYPKPIIRNVLYIPAANTSEMFVVLEDVAVTVWRGGARIRKEEWTWVKAGVIGWCWIQKRRCFVVAVADMTLRVLDHHFEELSVISNSKPILFLDWIPEKDELVTGEVGNIKFWTLEYSTANHRDIYTPTPRFVTTDLSDEEWVSYVLYDRTLDRCFAAVDTSIYVYDWNTGERLERLTDIHDMSITCLAYYEPGDVLITGSKDGKIKIWSPQFLLLHTFAHLSNVTALLLIETGAEATWGTVPIVMSTSTDGTIRMWDFDIGVCLYRLDVHGQGQGEGLLGMKWVKKDLFWVWGRRGVSVWALNRYHSTFTYLRTRPKIIRRLVHPRLPPRILTACEDGSVKLISPVTGHVLVTSFPVHKDVGITDVVGDLDGKKVYTFMTNGDVVVYDVAVNPGVIVGVWEDIAPRDRATCITGLDFYNHPKTLTASPGFRKLFYLGIGLESGGIGWIGEGGLQEGSVQAHIAEVTLVRFDPQNLHLISIGKDNTIKIWYITLTPPCTVTISLLHTLSTPLHSPTTLAIAPERMLLGLHIGGAVTTWKYDADVPIKGKWGEGISDMDWCAELGIWATAERGGVVRIWDEGGLVREIQFNEAIPSITFANARGDLLVSLSDQITLVRMQDYLPHSYLKRAAHMDFIDDPQETPLPFDTSVDFWERVYEKDMREKGEIGLWHVKKDARRRIEAPDESGVISDMWKALEERRLIAQQRRNRRIFLEQEHHAFLNAPRFERSGISPQKATKEVEIETDDDDQDFVIVRQVPSLEELVDIIRPESPTENVVPVKDVPPSVEHILSEVIVPETRKRPIKSSERRPKAAKRRGSAILRAPNQPVEPTPKETIEARRMSIRKKLQFQGVAMPNSTLVEEVGKMRRTSIMFRRGSVKPPTVPATVKYVVPASRTRVQRKKVDDPFKDYENQKRNINIGDLIKVQEELFEQDRMLLGELEEEDHEVDEVPPPPSPPMFEPAVVKERVRRKRKQKKKAKPKSQVKVVLPSPPSPPPAPKIKLREPKPPKITPPPKRMATVTEYEPILPKVVAIPQSPRQLTLKKPATPPAPARPKSRPPSAPAQPKPQLPRSKPQPVSVDFPEPWFAKRDEEPQPIQEENALVVEEIGMEDRSEEPLPLVRLSQVKESEAANFSWNMIRAREFADEDIPEGLRRLMGMFWFPHLKGKQVTLPNIVAALVDLLKTGLWLEKVEASKALLFLYHTFSSDFLDPMAVLIRPQLECLWDENWQVRAQLCSNISQYGIVHQDILMGLIVRLGDENEHVRTTAMTGLLHFGVNNKEDLRSAMMKCGMLPTVDHPSDDTQLEEMIVQTNLEILESQTKNHDNVQNWLNSVPRVAAQKPSVTSITIDVRRDSYYEHLAGPFFPADANARHLARSEAQEARARRAMMLSHARSSQGLTVEDFEYMDLDGVEEGWDTSSGVLGQLHLGRTGSPGMQDGRPGSVSRAAEPTAGAPTGNRKKRPLMRSAIHNMRPLTAGSIYAQGGPKGLVAVVQPTVKPVAEDVTGTGRPATAPIYGEVPAITSGRNIRSAGVVVSPEKPWPKILRSTFPPVDPELHDRPFRA</sequence>
<evidence type="ECO:0000256" key="1">
    <source>
        <dbReference type="PROSITE-ProRule" id="PRU00221"/>
    </source>
</evidence>
<dbReference type="eggNOG" id="ENOG502QTCV">
    <property type="taxonomic scope" value="Eukaryota"/>
</dbReference>
<feature type="region of interest" description="Disordered" evidence="2">
    <location>
        <begin position="1616"/>
        <end position="1648"/>
    </location>
</feature>